<dbReference type="Proteomes" id="UP000245340">
    <property type="component" value="Unplaced"/>
</dbReference>
<feature type="non-terminal residue" evidence="3">
    <location>
        <position position="1"/>
    </location>
</feature>
<accession>A0A2U3WB98</accession>
<feature type="compositionally biased region" description="Gly residues" evidence="1">
    <location>
        <begin position="193"/>
        <end position="205"/>
    </location>
</feature>
<feature type="region of interest" description="Disordered" evidence="1">
    <location>
        <begin position="182"/>
        <end position="211"/>
    </location>
</feature>
<dbReference type="GeneID" id="101362239"/>
<evidence type="ECO:0000256" key="1">
    <source>
        <dbReference type="SAM" id="MobiDB-lite"/>
    </source>
</evidence>
<feature type="compositionally biased region" description="Basic and acidic residues" evidence="1">
    <location>
        <begin position="116"/>
        <end position="129"/>
    </location>
</feature>
<proteinExistence type="predicted"/>
<feature type="compositionally biased region" description="Low complexity" evidence="1">
    <location>
        <begin position="131"/>
        <end position="140"/>
    </location>
</feature>
<keyword evidence="2" id="KW-1185">Reference proteome</keyword>
<dbReference type="RefSeq" id="XP_004405685.1">
    <property type="nucleotide sequence ID" value="XM_004405628.2"/>
</dbReference>
<gene>
    <name evidence="3" type="primary">LOC101362239</name>
</gene>
<dbReference type="InParanoid" id="A0A2U3WB98"/>
<feature type="region of interest" description="Disordered" evidence="1">
    <location>
        <begin position="112"/>
        <end position="146"/>
    </location>
</feature>
<dbReference type="AlphaFoldDB" id="A0A2U3WB98"/>
<evidence type="ECO:0000313" key="3">
    <source>
        <dbReference type="RefSeq" id="XP_004405685.1"/>
    </source>
</evidence>
<organism evidence="2 3">
    <name type="scientific">Odobenus rosmarus divergens</name>
    <name type="common">Pacific walrus</name>
    <dbReference type="NCBI Taxonomy" id="9708"/>
    <lineage>
        <taxon>Eukaryota</taxon>
        <taxon>Metazoa</taxon>
        <taxon>Chordata</taxon>
        <taxon>Craniata</taxon>
        <taxon>Vertebrata</taxon>
        <taxon>Euteleostomi</taxon>
        <taxon>Mammalia</taxon>
        <taxon>Eutheria</taxon>
        <taxon>Laurasiatheria</taxon>
        <taxon>Carnivora</taxon>
        <taxon>Caniformia</taxon>
        <taxon>Pinnipedia</taxon>
        <taxon>Odobenidae</taxon>
        <taxon>Odobenus</taxon>
    </lineage>
</organism>
<dbReference type="KEGG" id="oro:101362239"/>
<sequence length="270" mass="28956">RGADQSPGGAAPQICYEVDLRCTQEHFLNIGVTYTDSPRAKGGTFTFQGAFDWLELEKSEFLHFFPPGGSEATCPARHTYHAHRLRNQQWESLPQLLGKEAARKEGVRFAAARGRGTGDGERGTGDGRRGGAVPARARAGCARRRRRRVTSVRHVPVFTSLVEQPTSAAKWQHCGDTEGYSLGDASIRQAGSGRSGRGGEGGGAGRSAWTSGGDAHFAGPYRLPACPAPRNPLFTFREPQTQHRGLALGAAGTGARRCRSTGLVNRSSRT</sequence>
<name>A0A2U3WB98_ODORO</name>
<protein>
    <submittedName>
        <fullName evidence="3">Uncharacterized protein LOC101362239</fullName>
    </submittedName>
</protein>
<evidence type="ECO:0000313" key="2">
    <source>
        <dbReference type="Proteomes" id="UP000245340"/>
    </source>
</evidence>
<reference evidence="3" key="1">
    <citation type="submission" date="2025-08" db="UniProtKB">
        <authorList>
            <consortium name="RefSeq"/>
        </authorList>
    </citation>
    <scope>IDENTIFICATION</scope>
</reference>